<evidence type="ECO:0000313" key="1">
    <source>
        <dbReference type="Proteomes" id="UP000095286"/>
    </source>
</evidence>
<organism evidence="1 2">
    <name type="scientific">Rhabditophanes sp. KR3021</name>
    <dbReference type="NCBI Taxonomy" id="114890"/>
    <lineage>
        <taxon>Eukaryota</taxon>
        <taxon>Metazoa</taxon>
        <taxon>Ecdysozoa</taxon>
        <taxon>Nematoda</taxon>
        <taxon>Chromadorea</taxon>
        <taxon>Rhabditida</taxon>
        <taxon>Tylenchina</taxon>
        <taxon>Panagrolaimomorpha</taxon>
        <taxon>Strongyloidoidea</taxon>
        <taxon>Alloionematidae</taxon>
        <taxon>Rhabditophanes</taxon>
    </lineage>
</organism>
<name>A0AC35UDL2_9BILA</name>
<accession>A0AC35UDL2</accession>
<dbReference type="Proteomes" id="UP000095286">
    <property type="component" value="Unplaced"/>
</dbReference>
<sequence length="303" mass="34290">MKLWQGLLVFCMIGCFQSFKLSDANRINDILITTQVSSHDYNSLYENVIPLWMKTNSNSVYIVGDVKDEAILSDTNGHFIPSNCGAYENNLNRNCKVQIELETMVQLNNPWSCHVNAAYNINMQKLRQLFTLYNPETPHIFSMTTIEFPIKIKDKADKQFDGVDAWCVSRGALNNVGDEIKRGTLMEFATNFDTMDYINVAILFEITGQVKSTKIANFYIDIELLAATAFPANYIFTGYANPGYPEHYLNIPNSCNIDENPLSLASINCYINGINKGEIKYVPPTEGAPNFVIVNSERKKVRQ</sequence>
<evidence type="ECO:0000313" key="2">
    <source>
        <dbReference type="WBParaSite" id="RSKR_0001002500.1"/>
    </source>
</evidence>
<protein>
    <submittedName>
        <fullName evidence="2">Natterin-3-like</fullName>
    </submittedName>
</protein>
<proteinExistence type="predicted"/>
<dbReference type="WBParaSite" id="RSKR_0001002500.1">
    <property type="protein sequence ID" value="RSKR_0001002500.1"/>
    <property type="gene ID" value="RSKR_0001002500"/>
</dbReference>
<reference evidence="2" key="1">
    <citation type="submission" date="2016-11" db="UniProtKB">
        <authorList>
            <consortium name="WormBaseParasite"/>
        </authorList>
    </citation>
    <scope>IDENTIFICATION</scope>
    <source>
        <strain evidence="2">KR3021</strain>
    </source>
</reference>